<proteinExistence type="inferred from homology"/>
<dbReference type="InterPro" id="IPR003960">
    <property type="entry name" value="ATPase_AAA_CS"/>
</dbReference>
<dbReference type="GO" id="GO:0005524">
    <property type="term" value="F:ATP binding"/>
    <property type="evidence" value="ECO:0007669"/>
    <property type="project" value="UniProtKB-KW"/>
</dbReference>
<evidence type="ECO:0000256" key="1">
    <source>
        <dbReference type="ARBA" id="ARBA00007448"/>
    </source>
</evidence>
<dbReference type="InterPro" id="IPR003959">
    <property type="entry name" value="ATPase_AAA_core"/>
</dbReference>
<dbReference type="AlphaFoldDB" id="A0AAD5LQ34"/>
<dbReference type="Gene3D" id="3.40.50.300">
    <property type="entry name" value="P-loop containing nucleotide triphosphate hydrolases"/>
    <property type="match status" value="2"/>
</dbReference>
<accession>A0AAD5LQ34</accession>
<dbReference type="InterPro" id="IPR050747">
    <property type="entry name" value="Mitochondrial_chaperone_BCS1"/>
</dbReference>
<dbReference type="Proteomes" id="UP001209570">
    <property type="component" value="Unassembled WGS sequence"/>
</dbReference>
<organism evidence="5 6">
    <name type="scientific">Pythium insidiosum</name>
    <name type="common">Pythiosis disease agent</name>
    <dbReference type="NCBI Taxonomy" id="114742"/>
    <lineage>
        <taxon>Eukaryota</taxon>
        <taxon>Sar</taxon>
        <taxon>Stramenopiles</taxon>
        <taxon>Oomycota</taxon>
        <taxon>Peronosporomycetes</taxon>
        <taxon>Pythiales</taxon>
        <taxon>Pythiaceae</taxon>
        <taxon>Pythium</taxon>
    </lineage>
</organism>
<evidence type="ECO:0000313" key="5">
    <source>
        <dbReference type="EMBL" id="KAJ0390162.1"/>
    </source>
</evidence>
<protein>
    <recommendedName>
        <fullName evidence="4">AAA+ ATPase domain-containing protein</fullName>
    </recommendedName>
</protein>
<feature type="region of interest" description="Disordered" evidence="3">
    <location>
        <begin position="1"/>
        <end position="23"/>
    </location>
</feature>
<feature type="domain" description="AAA+ ATPase" evidence="4">
    <location>
        <begin position="72"/>
        <end position="307"/>
    </location>
</feature>
<keyword evidence="6" id="KW-1185">Reference proteome</keyword>
<comment type="caution">
    <text evidence="5">The sequence shown here is derived from an EMBL/GenBank/DDBJ whole genome shotgun (WGS) entry which is preliminary data.</text>
</comment>
<dbReference type="PROSITE" id="PS00674">
    <property type="entry name" value="AAA"/>
    <property type="match status" value="1"/>
</dbReference>
<reference evidence="5" key="1">
    <citation type="submission" date="2021-12" db="EMBL/GenBank/DDBJ databases">
        <title>Prjna785345.</title>
        <authorList>
            <person name="Rujirawat T."/>
            <person name="Krajaejun T."/>
        </authorList>
    </citation>
    <scope>NUCLEOTIDE SEQUENCE</scope>
    <source>
        <strain evidence="5">Pi057C3</strain>
    </source>
</reference>
<dbReference type="Pfam" id="PF00004">
    <property type="entry name" value="AAA"/>
    <property type="match status" value="1"/>
</dbReference>
<dbReference type="SMART" id="SM00382">
    <property type="entry name" value="AAA"/>
    <property type="match status" value="1"/>
</dbReference>
<dbReference type="GO" id="GO:0016887">
    <property type="term" value="F:ATP hydrolysis activity"/>
    <property type="evidence" value="ECO:0007669"/>
    <property type="project" value="InterPro"/>
</dbReference>
<keyword evidence="2" id="KW-0547">Nucleotide-binding</keyword>
<feature type="compositionally biased region" description="Acidic residues" evidence="3">
    <location>
        <begin position="180"/>
        <end position="208"/>
    </location>
</feature>
<evidence type="ECO:0000256" key="3">
    <source>
        <dbReference type="SAM" id="MobiDB-lite"/>
    </source>
</evidence>
<dbReference type="InterPro" id="IPR003593">
    <property type="entry name" value="AAA+_ATPase"/>
</dbReference>
<feature type="region of interest" description="Disordered" evidence="3">
    <location>
        <begin position="156"/>
        <end position="217"/>
    </location>
</feature>
<dbReference type="InterPro" id="IPR027417">
    <property type="entry name" value="P-loop_NTPase"/>
</dbReference>
<dbReference type="PANTHER" id="PTHR23070">
    <property type="entry name" value="BCS1 AAA-TYPE ATPASE"/>
    <property type="match status" value="1"/>
</dbReference>
<name>A0AAD5LQ34_PYTIN</name>
<dbReference type="EMBL" id="JAKCXM010002524">
    <property type="protein sequence ID" value="KAJ0390162.1"/>
    <property type="molecule type" value="Genomic_DNA"/>
</dbReference>
<keyword evidence="2" id="KW-0067">ATP-binding</keyword>
<gene>
    <name evidence="5" type="ORF">P43SY_011755</name>
</gene>
<comment type="similarity">
    <text evidence="1">Belongs to the AAA ATPase family. BCS1 subfamily.</text>
</comment>
<dbReference type="SUPFAM" id="SSF52540">
    <property type="entry name" value="P-loop containing nucleoside triphosphate hydrolases"/>
    <property type="match status" value="1"/>
</dbReference>
<evidence type="ECO:0000259" key="4">
    <source>
        <dbReference type="SMART" id="SM00382"/>
    </source>
</evidence>
<evidence type="ECO:0000313" key="6">
    <source>
        <dbReference type="Proteomes" id="UP001209570"/>
    </source>
</evidence>
<evidence type="ECO:0000256" key="2">
    <source>
        <dbReference type="RuleBase" id="RU003651"/>
    </source>
</evidence>
<sequence length="309" mass="33476">MYVRDIESAPEATDGDDGDETSVSAAPYHKRYVLGDDKTFDSLFFEGKASLLQLIEQFETRSGKFAIEGFPYKLSLLLHGPPGTGKTSLIKAIAAHTKRHIVSISLAKIKTNQELMDSMFDLRYKVDGLDLPVKMTFEDVVFVMEDIDCASSVVNAREPAARSRSSSKSKRKSSSSSEHSDEDDVANDEEPDDEEPDDEEQDEHEVEEAASPILQQQIPEPLELTVLAALLGGPQAGGNGAGGLLGFRDGFVSSSNSSDKLNLAGLLNVLDGVIDCPGRILIMTTNHPEKLDPALIRPDPADAGILLFN</sequence>